<evidence type="ECO:0000313" key="8">
    <source>
        <dbReference type="Proteomes" id="UP000005666"/>
    </source>
</evidence>
<keyword evidence="8" id="KW-1185">Reference proteome</keyword>
<protein>
    <recommendedName>
        <fullName evidence="6">Bromodomain associated domain-containing protein</fullName>
    </recommendedName>
</protein>
<dbReference type="GO" id="GO:0005669">
    <property type="term" value="C:transcription factor TFIID complex"/>
    <property type="evidence" value="ECO:0007669"/>
    <property type="project" value="EnsemblFungi"/>
</dbReference>
<dbReference type="GeneID" id="11534244"/>
<dbReference type="SMART" id="SM00576">
    <property type="entry name" value="BTP"/>
    <property type="match status" value="1"/>
</dbReference>
<keyword evidence="2" id="KW-0805">Transcription regulation</keyword>
<dbReference type="GO" id="GO:0006366">
    <property type="term" value="P:transcription by RNA polymerase II"/>
    <property type="evidence" value="ECO:0007669"/>
    <property type="project" value="EnsemblFungi"/>
</dbReference>
<dbReference type="eggNOG" id="ENOG502S96D">
    <property type="taxonomic scope" value="Eukaryota"/>
</dbReference>
<evidence type="ECO:0000313" key="7">
    <source>
        <dbReference type="EMBL" id="CCE62725.1"/>
    </source>
</evidence>
<feature type="compositionally biased region" description="Low complexity" evidence="5">
    <location>
        <begin position="143"/>
        <end position="157"/>
    </location>
</feature>
<evidence type="ECO:0000256" key="5">
    <source>
        <dbReference type="SAM" id="MobiDB-lite"/>
    </source>
</evidence>
<dbReference type="InterPro" id="IPR009072">
    <property type="entry name" value="Histone-fold"/>
</dbReference>
<dbReference type="RefSeq" id="XP_003685159.1">
    <property type="nucleotide sequence ID" value="XM_003685111.1"/>
</dbReference>
<dbReference type="GO" id="GO:0046982">
    <property type="term" value="F:protein heterodimerization activity"/>
    <property type="evidence" value="ECO:0007669"/>
    <property type="project" value="InterPro"/>
</dbReference>
<dbReference type="InterPro" id="IPR006565">
    <property type="entry name" value="BTP"/>
</dbReference>
<dbReference type="KEGG" id="tpf:TPHA_0D00820"/>
<dbReference type="GO" id="GO:0003682">
    <property type="term" value="F:chromatin binding"/>
    <property type="evidence" value="ECO:0007669"/>
    <property type="project" value="EnsemblFungi"/>
</dbReference>
<keyword evidence="3" id="KW-0804">Transcription</keyword>
<dbReference type="STRING" id="1071381.G8BSA4"/>
<evidence type="ECO:0000256" key="3">
    <source>
        <dbReference type="ARBA" id="ARBA00023163"/>
    </source>
</evidence>
<keyword evidence="4" id="KW-0539">Nucleus</keyword>
<accession>G8BSA4</accession>
<comment type="subcellular location">
    <subcellularLocation>
        <location evidence="1">Nucleus</location>
    </subcellularLocation>
</comment>
<dbReference type="HOGENOM" id="CLU_704112_0_0_1"/>
<dbReference type="OMA" id="MDNTFQR"/>
<evidence type="ECO:0000259" key="6">
    <source>
        <dbReference type="SMART" id="SM00576"/>
    </source>
</evidence>
<proteinExistence type="predicted"/>
<sequence>MTSTSEFYYYLLRVSMLQLLKVQGFDRSKPSTVNAITDLYVKFLELLLGEITKLSRSRQDFDDSIALQDITQAFQNLGIIKPVDILDIYDENPELASDKGLQNFKKWWMDSDMRQQECLVSLPTTDLLNMEDMTLNDNNASTNINGSRNGNDNNGEGKTSSQQASLVPDYLKQLQNKDPNKNDDNENEDELLEDMVNNGDFDNWIKFVIVKQRLSLSKKLSKEKARSVDKLPGIAGLKNSVLDLQLNNSSSNEASMQVLQSDLLPSTQDIEKLENAPIYLQKGFELLKKLPIMKQETNLSNITLSYENNEMEEDDDVELLDAGESKEELDKTANDYDQINKFEQDEQYENMQFDHKPEPSPGSFAMGSHFNSRYKEMDDIDNEFQRESIDFNPESFERF</sequence>
<dbReference type="CDD" id="cd00076">
    <property type="entry name" value="HFD_SF"/>
    <property type="match status" value="1"/>
</dbReference>
<dbReference type="Gene3D" id="1.10.20.10">
    <property type="entry name" value="Histone, subunit A"/>
    <property type="match status" value="1"/>
</dbReference>
<reference evidence="7 8" key="1">
    <citation type="journal article" date="2011" name="Proc. Natl. Acad. Sci. U.S.A.">
        <title>Evolutionary erosion of yeast sex chromosomes by mating-type switching accidents.</title>
        <authorList>
            <person name="Gordon J.L."/>
            <person name="Armisen D."/>
            <person name="Proux-Wera E."/>
            <person name="Oheigeartaigh S.S."/>
            <person name="Byrne K.P."/>
            <person name="Wolfe K.H."/>
        </authorList>
    </citation>
    <scope>NUCLEOTIDE SEQUENCE [LARGE SCALE GENOMIC DNA]</scope>
    <source>
        <strain evidence="8">ATCC 24235 / CBS 4417 / NBRC 1672 / NRRL Y-8282 / UCD 70-5</strain>
    </source>
</reference>
<dbReference type="EMBL" id="HE612859">
    <property type="protein sequence ID" value="CCE62725.1"/>
    <property type="molecule type" value="Genomic_DNA"/>
</dbReference>
<evidence type="ECO:0000256" key="2">
    <source>
        <dbReference type="ARBA" id="ARBA00023015"/>
    </source>
</evidence>
<evidence type="ECO:0000256" key="4">
    <source>
        <dbReference type="ARBA" id="ARBA00023242"/>
    </source>
</evidence>
<feature type="domain" description="Bromodomain associated" evidence="6">
    <location>
        <begin position="5"/>
        <end position="83"/>
    </location>
</feature>
<name>G8BSA4_TETPH</name>
<dbReference type="GO" id="GO:0045944">
    <property type="term" value="P:positive regulation of transcription by RNA polymerase II"/>
    <property type="evidence" value="ECO:0007669"/>
    <property type="project" value="EnsemblFungi"/>
</dbReference>
<feature type="region of interest" description="Disordered" evidence="5">
    <location>
        <begin position="138"/>
        <end position="164"/>
    </location>
</feature>
<organism evidence="7 8">
    <name type="scientific">Tetrapisispora phaffii (strain ATCC 24235 / CBS 4417 / NBRC 1672 / NRRL Y-8282 / UCD 70-5)</name>
    <name type="common">Yeast</name>
    <name type="synonym">Fabospora phaffii</name>
    <dbReference type="NCBI Taxonomy" id="1071381"/>
    <lineage>
        <taxon>Eukaryota</taxon>
        <taxon>Fungi</taxon>
        <taxon>Dikarya</taxon>
        <taxon>Ascomycota</taxon>
        <taxon>Saccharomycotina</taxon>
        <taxon>Saccharomycetes</taxon>
        <taxon>Saccharomycetales</taxon>
        <taxon>Saccharomycetaceae</taxon>
        <taxon>Tetrapisispora</taxon>
    </lineage>
</organism>
<evidence type="ECO:0000256" key="1">
    <source>
        <dbReference type="ARBA" id="ARBA00004123"/>
    </source>
</evidence>
<gene>
    <name evidence="7" type="primary">TPHA0D00820</name>
    <name evidence="7" type="ordered locus">TPHA_0D00820</name>
</gene>
<dbReference type="Proteomes" id="UP000005666">
    <property type="component" value="Chromosome 4"/>
</dbReference>
<dbReference type="AlphaFoldDB" id="G8BSA4"/>
<dbReference type="OrthoDB" id="5402929at2759"/>